<evidence type="ECO:0000313" key="1">
    <source>
        <dbReference type="EMBL" id="MPC92213.1"/>
    </source>
</evidence>
<evidence type="ECO:0000313" key="2">
    <source>
        <dbReference type="Proteomes" id="UP000324222"/>
    </source>
</evidence>
<protein>
    <submittedName>
        <fullName evidence="1">Uncharacterized protein</fullName>
    </submittedName>
</protein>
<sequence>MVCPVGLAGLGRMSLLITQYTLSSPQHIGEGGGGLPAGGGGGESLVLVRVEELEECGVSRVILTNFMRPLALTLVGG</sequence>
<comment type="caution">
    <text evidence="1">The sequence shown here is derived from an EMBL/GenBank/DDBJ whole genome shotgun (WGS) entry which is preliminary data.</text>
</comment>
<dbReference type="AlphaFoldDB" id="A0A5B7JCX8"/>
<dbReference type="EMBL" id="VSRR010090486">
    <property type="protein sequence ID" value="MPC92213.1"/>
    <property type="molecule type" value="Genomic_DNA"/>
</dbReference>
<keyword evidence="2" id="KW-1185">Reference proteome</keyword>
<proteinExistence type="predicted"/>
<name>A0A5B7JCX8_PORTR</name>
<accession>A0A5B7JCX8</accession>
<dbReference type="Proteomes" id="UP000324222">
    <property type="component" value="Unassembled WGS sequence"/>
</dbReference>
<organism evidence="1 2">
    <name type="scientific">Portunus trituberculatus</name>
    <name type="common">Swimming crab</name>
    <name type="synonym">Neptunus trituberculatus</name>
    <dbReference type="NCBI Taxonomy" id="210409"/>
    <lineage>
        <taxon>Eukaryota</taxon>
        <taxon>Metazoa</taxon>
        <taxon>Ecdysozoa</taxon>
        <taxon>Arthropoda</taxon>
        <taxon>Crustacea</taxon>
        <taxon>Multicrustacea</taxon>
        <taxon>Malacostraca</taxon>
        <taxon>Eumalacostraca</taxon>
        <taxon>Eucarida</taxon>
        <taxon>Decapoda</taxon>
        <taxon>Pleocyemata</taxon>
        <taxon>Brachyura</taxon>
        <taxon>Eubrachyura</taxon>
        <taxon>Portunoidea</taxon>
        <taxon>Portunidae</taxon>
        <taxon>Portuninae</taxon>
        <taxon>Portunus</taxon>
    </lineage>
</organism>
<gene>
    <name evidence="1" type="ORF">E2C01_087289</name>
</gene>
<reference evidence="1 2" key="1">
    <citation type="submission" date="2019-05" db="EMBL/GenBank/DDBJ databases">
        <title>Another draft genome of Portunus trituberculatus and its Hox gene families provides insights of decapod evolution.</title>
        <authorList>
            <person name="Jeong J.-H."/>
            <person name="Song I."/>
            <person name="Kim S."/>
            <person name="Choi T."/>
            <person name="Kim D."/>
            <person name="Ryu S."/>
            <person name="Kim W."/>
        </authorList>
    </citation>
    <scope>NUCLEOTIDE SEQUENCE [LARGE SCALE GENOMIC DNA]</scope>
    <source>
        <tissue evidence="1">Muscle</tissue>
    </source>
</reference>